<keyword evidence="4" id="KW-0679">Respiratory chain</keyword>
<gene>
    <name evidence="10" type="ORF">CHYS00102_LOCUS10861</name>
</gene>
<proteinExistence type="inferred from homology"/>
<keyword evidence="9" id="KW-0175">Coiled coil</keyword>
<dbReference type="InterPro" id="IPR006806">
    <property type="entry name" value="NDUFA5"/>
</dbReference>
<evidence type="ECO:0000256" key="6">
    <source>
        <dbReference type="ARBA" id="ARBA00022982"/>
    </source>
</evidence>
<comment type="similarity">
    <text evidence="2">Belongs to the complex I NDUFA5 subunit family.</text>
</comment>
<sequence>MSFLLQKVGLPVDPNGVSNLEEANRAILEKIRAVPETAQYRTNVEQVSRYRLSVIEEHRDDAKKIEEEIDCGQIEEMIEQAKDELSLIDVYVKERVWELIEERDREAKAVSVEEKSS</sequence>
<dbReference type="AlphaFoldDB" id="A0A7S1BDV4"/>
<keyword evidence="8" id="KW-0472">Membrane</keyword>
<evidence type="ECO:0000256" key="7">
    <source>
        <dbReference type="ARBA" id="ARBA00023128"/>
    </source>
</evidence>
<dbReference type="Pfam" id="PF04716">
    <property type="entry name" value="ETC_C1_NDUFA5"/>
    <property type="match status" value="1"/>
</dbReference>
<name>A0A7S1BDV4_9STRA</name>
<accession>A0A7S1BDV4</accession>
<evidence type="ECO:0000256" key="9">
    <source>
        <dbReference type="SAM" id="Coils"/>
    </source>
</evidence>
<dbReference type="GO" id="GO:0022904">
    <property type="term" value="P:respiratory electron transport chain"/>
    <property type="evidence" value="ECO:0007669"/>
    <property type="project" value="InterPro"/>
</dbReference>
<evidence type="ECO:0000256" key="3">
    <source>
        <dbReference type="ARBA" id="ARBA00022448"/>
    </source>
</evidence>
<keyword evidence="6" id="KW-0249">Electron transport</keyword>
<dbReference type="EMBL" id="HBFR01014901">
    <property type="protein sequence ID" value="CAD8883665.1"/>
    <property type="molecule type" value="Transcribed_RNA"/>
</dbReference>
<evidence type="ECO:0000256" key="5">
    <source>
        <dbReference type="ARBA" id="ARBA00022792"/>
    </source>
</evidence>
<evidence type="ECO:0000256" key="1">
    <source>
        <dbReference type="ARBA" id="ARBA00004443"/>
    </source>
</evidence>
<dbReference type="PANTHER" id="PTHR12653">
    <property type="entry name" value="NADH-UBIQUINONE OXIDOREDUCTASE 13 KD-B SUBUNIT"/>
    <property type="match status" value="1"/>
</dbReference>
<reference evidence="10" key="1">
    <citation type="submission" date="2021-01" db="EMBL/GenBank/DDBJ databases">
        <authorList>
            <person name="Corre E."/>
            <person name="Pelletier E."/>
            <person name="Niang G."/>
            <person name="Scheremetjew M."/>
            <person name="Finn R."/>
            <person name="Kale V."/>
            <person name="Holt S."/>
            <person name="Cochrane G."/>
            <person name="Meng A."/>
            <person name="Brown T."/>
            <person name="Cohen L."/>
        </authorList>
    </citation>
    <scope>NUCLEOTIDE SEQUENCE</scope>
    <source>
        <strain evidence="10">308</strain>
    </source>
</reference>
<keyword evidence="3" id="KW-0813">Transport</keyword>
<evidence type="ECO:0000313" key="10">
    <source>
        <dbReference type="EMBL" id="CAD8883665.1"/>
    </source>
</evidence>
<keyword evidence="7" id="KW-0496">Mitochondrion</keyword>
<evidence type="ECO:0000256" key="4">
    <source>
        <dbReference type="ARBA" id="ARBA00022660"/>
    </source>
</evidence>
<dbReference type="GO" id="GO:0005743">
    <property type="term" value="C:mitochondrial inner membrane"/>
    <property type="evidence" value="ECO:0007669"/>
    <property type="project" value="UniProtKB-SubCell"/>
</dbReference>
<dbReference type="PANTHER" id="PTHR12653:SF0">
    <property type="entry name" value="NADH DEHYDROGENASE [UBIQUINONE] 1 ALPHA SUBCOMPLEX SUBUNIT 5"/>
    <property type="match status" value="1"/>
</dbReference>
<organism evidence="10">
    <name type="scientific">Corethron hystrix</name>
    <dbReference type="NCBI Taxonomy" id="216773"/>
    <lineage>
        <taxon>Eukaryota</taxon>
        <taxon>Sar</taxon>
        <taxon>Stramenopiles</taxon>
        <taxon>Ochrophyta</taxon>
        <taxon>Bacillariophyta</taxon>
        <taxon>Coscinodiscophyceae</taxon>
        <taxon>Corethrophycidae</taxon>
        <taxon>Corethrales</taxon>
        <taxon>Corethraceae</taxon>
        <taxon>Corethron</taxon>
    </lineage>
</organism>
<evidence type="ECO:0000256" key="8">
    <source>
        <dbReference type="ARBA" id="ARBA00023136"/>
    </source>
</evidence>
<evidence type="ECO:0000256" key="2">
    <source>
        <dbReference type="ARBA" id="ARBA00010261"/>
    </source>
</evidence>
<protein>
    <submittedName>
        <fullName evidence="10">Uncharacterized protein</fullName>
    </submittedName>
</protein>
<keyword evidence="5" id="KW-0999">Mitochondrion inner membrane</keyword>
<comment type="subcellular location">
    <subcellularLocation>
        <location evidence="1">Mitochondrion inner membrane</location>
        <topology evidence="1">Peripheral membrane protein</topology>
        <orientation evidence="1">Matrix side</orientation>
    </subcellularLocation>
</comment>
<feature type="coiled-coil region" evidence="9">
    <location>
        <begin position="55"/>
        <end position="84"/>
    </location>
</feature>